<dbReference type="Pfam" id="PF14344">
    <property type="entry name" value="DUF4397"/>
    <property type="match status" value="1"/>
</dbReference>
<proteinExistence type="predicted"/>
<evidence type="ECO:0000259" key="1">
    <source>
        <dbReference type="Pfam" id="PF14344"/>
    </source>
</evidence>
<dbReference type="RefSeq" id="WP_379661477.1">
    <property type="nucleotide sequence ID" value="NZ_JBHUDG010000003.1"/>
</dbReference>
<comment type="caution">
    <text evidence="2">The sequence shown here is derived from an EMBL/GenBank/DDBJ whole genome shotgun (WGS) entry which is preliminary data.</text>
</comment>
<evidence type="ECO:0000313" key="2">
    <source>
        <dbReference type="EMBL" id="MFD1629097.1"/>
    </source>
</evidence>
<dbReference type="PROSITE" id="PS51257">
    <property type="entry name" value="PROKAR_LIPOPROTEIN"/>
    <property type="match status" value="1"/>
</dbReference>
<accession>A0ABW4I9L2</accession>
<keyword evidence="3" id="KW-1185">Reference proteome</keyword>
<dbReference type="InterPro" id="IPR025510">
    <property type="entry name" value="DUF4397"/>
</dbReference>
<dbReference type="EMBL" id="JBHUDG010000003">
    <property type="protein sequence ID" value="MFD1629097.1"/>
    <property type="molecule type" value="Genomic_DNA"/>
</dbReference>
<sequence length="248" mass="27298">MKYLQLLNKIKRNNLLRGALVVAATVTLSSCLKNKNTEYVEPDFGGIAAYNTYVSQPKVDFIANQQRYYSGLGYGLNTSYNVFSFSGSGKLSIAFYKENMTAITDTIRTAVVTLKKDSTYSAFLHGEPTQPEILVVNDKLESPSAGKANVRFIHLVSDLGELDLICKGTEEQAQDSTLFSGVDFKGYTKFNEIPAKSYTLKVKDGAGYEEETGNAMTFSAGKNYTIYVTGRKDATSNDLKPSIKRSTN</sequence>
<organism evidence="2 3">
    <name type="scientific">Pseudopedobacter beijingensis</name>
    <dbReference type="NCBI Taxonomy" id="1207056"/>
    <lineage>
        <taxon>Bacteria</taxon>
        <taxon>Pseudomonadati</taxon>
        <taxon>Bacteroidota</taxon>
        <taxon>Sphingobacteriia</taxon>
        <taxon>Sphingobacteriales</taxon>
        <taxon>Sphingobacteriaceae</taxon>
        <taxon>Pseudopedobacter</taxon>
    </lineage>
</organism>
<evidence type="ECO:0000313" key="3">
    <source>
        <dbReference type="Proteomes" id="UP001597118"/>
    </source>
</evidence>
<protein>
    <submittedName>
        <fullName evidence="2">DUF4397 domain-containing protein</fullName>
    </submittedName>
</protein>
<feature type="domain" description="DUF4397" evidence="1">
    <location>
        <begin position="49"/>
        <end position="164"/>
    </location>
</feature>
<name>A0ABW4I9L2_9SPHI</name>
<reference evidence="3" key="1">
    <citation type="journal article" date="2019" name="Int. J. Syst. Evol. Microbiol.">
        <title>The Global Catalogue of Microorganisms (GCM) 10K type strain sequencing project: providing services to taxonomists for standard genome sequencing and annotation.</title>
        <authorList>
            <consortium name="The Broad Institute Genomics Platform"/>
            <consortium name="The Broad Institute Genome Sequencing Center for Infectious Disease"/>
            <person name="Wu L."/>
            <person name="Ma J."/>
        </authorList>
    </citation>
    <scope>NUCLEOTIDE SEQUENCE [LARGE SCALE GENOMIC DNA]</scope>
    <source>
        <strain evidence="3">CCUG 53762</strain>
    </source>
</reference>
<gene>
    <name evidence="2" type="ORF">ACFSAH_04365</name>
</gene>
<dbReference type="Proteomes" id="UP001597118">
    <property type="component" value="Unassembled WGS sequence"/>
</dbReference>